<evidence type="ECO:0000256" key="1">
    <source>
        <dbReference type="SAM" id="MobiDB-lite"/>
    </source>
</evidence>
<protein>
    <submittedName>
        <fullName evidence="2">Uncharacterized protein</fullName>
    </submittedName>
</protein>
<proteinExistence type="predicted"/>
<accession>A0ABQ2Z2J4</accession>
<evidence type="ECO:0000313" key="2">
    <source>
        <dbReference type="EMBL" id="GGX99880.1"/>
    </source>
</evidence>
<feature type="region of interest" description="Disordered" evidence="1">
    <location>
        <begin position="38"/>
        <end position="85"/>
    </location>
</feature>
<reference evidence="3" key="1">
    <citation type="journal article" date="2019" name="Int. J. Syst. Evol. Microbiol.">
        <title>The Global Catalogue of Microorganisms (GCM) 10K type strain sequencing project: providing services to taxonomists for standard genome sequencing and annotation.</title>
        <authorList>
            <consortium name="The Broad Institute Genomics Platform"/>
            <consortium name="The Broad Institute Genome Sequencing Center for Infectious Disease"/>
            <person name="Wu L."/>
            <person name="Ma J."/>
        </authorList>
    </citation>
    <scope>NUCLEOTIDE SEQUENCE [LARGE SCALE GENOMIC DNA]</scope>
    <source>
        <strain evidence="3">JCM 4586</strain>
    </source>
</reference>
<feature type="compositionally biased region" description="Polar residues" evidence="1">
    <location>
        <begin position="75"/>
        <end position="85"/>
    </location>
</feature>
<dbReference type="Proteomes" id="UP000659223">
    <property type="component" value="Unassembled WGS sequence"/>
</dbReference>
<keyword evidence="3" id="KW-1185">Reference proteome</keyword>
<feature type="compositionally biased region" description="Low complexity" evidence="1">
    <location>
        <begin position="50"/>
        <end position="62"/>
    </location>
</feature>
<evidence type="ECO:0000313" key="3">
    <source>
        <dbReference type="Proteomes" id="UP000659223"/>
    </source>
</evidence>
<sequence length="85" mass="8266">MASLGVGELDLIPDLEGAATAGGTGRFGHVTSLPAIRRGYGHGGARRGAARGTGPAGRAAGSGQEGVRAIAATKARSTSVVARTP</sequence>
<gene>
    <name evidence="2" type="ORF">GCM10010324_52960</name>
</gene>
<name>A0ABQ2Z2J4_9ACTN</name>
<organism evidence="2 3">
    <name type="scientific">Streptomyces hiroshimensis</name>
    <dbReference type="NCBI Taxonomy" id="66424"/>
    <lineage>
        <taxon>Bacteria</taxon>
        <taxon>Bacillati</taxon>
        <taxon>Actinomycetota</taxon>
        <taxon>Actinomycetes</taxon>
        <taxon>Kitasatosporales</taxon>
        <taxon>Streptomycetaceae</taxon>
        <taxon>Streptomyces</taxon>
    </lineage>
</organism>
<dbReference type="EMBL" id="BMUT01000012">
    <property type="protein sequence ID" value="GGX99880.1"/>
    <property type="molecule type" value="Genomic_DNA"/>
</dbReference>
<comment type="caution">
    <text evidence="2">The sequence shown here is derived from an EMBL/GenBank/DDBJ whole genome shotgun (WGS) entry which is preliminary data.</text>
</comment>